<accession>A0A8T1ZEX8</accession>
<dbReference type="AlphaFoldDB" id="A0A8T1ZEX8"/>
<feature type="compositionally biased region" description="Basic and acidic residues" evidence="1">
    <location>
        <begin position="22"/>
        <end position="45"/>
    </location>
</feature>
<name>A0A8T1ZEX8_ARASU</name>
<comment type="caution">
    <text evidence="2">The sequence shown here is derived from an EMBL/GenBank/DDBJ whole genome shotgun (WGS) entry which is preliminary data.</text>
</comment>
<gene>
    <name evidence="2" type="ORF">ISN44_As11g035860</name>
</gene>
<sequence>MTMGCEAIEDDGDGDDPDDDDVRYVSKTVEESSEKKTEVEEKPDINDVPTEDIQVNLFKQHHGLDP</sequence>
<dbReference type="Proteomes" id="UP000694251">
    <property type="component" value="Chromosome 11"/>
</dbReference>
<keyword evidence="3" id="KW-1185">Reference proteome</keyword>
<feature type="compositionally biased region" description="Acidic residues" evidence="1">
    <location>
        <begin position="7"/>
        <end position="21"/>
    </location>
</feature>
<reference evidence="2 3" key="1">
    <citation type="submission" date="2020-12" db="EMBL/GenBank/DDBJ databases">
        <title>Concerted genomic and epigenomic changes stabilize Arabidopsis allopolyploids.</title>
        <authorList>
            <person name="Chen Z."/>
        </authorList>
    </citation>
    <scope>NUCLEOTIDE SEQUENCE [LARGE SCALE GENOMIC DNA]</scope>
    <source>
        <strain evidence="2">As9502</strain>
        <tissue evidence="2">Leaf</tissue>
    </source>
</reference>
<evidence type="ECO:0000313" key="3">
    <source>
        <dbReference type="Proteomes" id="UP000694251"/>
    </source>
</evidence>
<organism evidence="2 3">
    <name type="scientific">Arabidopsis suecica</name>
    <name type="common">Swedish thale-cress</name>
    <name type="synonym">Cardaminopsis suecica</name>
    <dbReference type="NCBI Taxonomy" id="45249"/>
    <lineage>
        <taxon>Eukaryota</taxon>
        <taxon>Viridiplantae</taxon>
        <taxon>Streptophyta</taxon>
        <taxon>Embryophyta</taxon>
        <taxon>Tracheophyta</taxon>
        <taxon>Spermatophyta</taxon>
        <taxon>Magnoliopsida</taxon>
        <taxon>eudicotyledons</taxon>
        <taxon>Gunneridae</taxon>
        <taxon>Pentapetalae</taxon>
        <taxon>rosids</taxon>
        <taxon>malvids</taxon>
        <taxon>Brassicales</taxon>
        <taxon>Brassicaceae</taxon>
        <taxon>Camelineae</taxon>
        <taxon>Arabidopsis</taxon>
    </lineage>
</organism>
<feature type="region of interest" description="Disordered" evidence="1">
    <location>
        <begin position="1"/>
        <end position="52"/>
    </location>
</feature>
<protein>
    <submittedName>
        <fullName evidence="2">Uncharacterized protein</fullName>
    </submittedName>
</protein>
<proteinExistence type="predicted"/>
<dbReference type="EMBL" id="JAEFBJ010000011">
    <property type="protein sequence ID" value="KAG7557619.1"/>
    <property type="molecule type" value="Genomic_DNA"/>
</dbReference>
<evidence type="ECO:0000256" key="1">
    <source>
        <dbReference type="SAM" id="MobiDB-lite"/>
    </source>
</evidence>
<evidence type="ECO:0000313" key="2">
    <source>
        <dbReference type="EMBL" id="KAG7557619.1"/>
    </source>
</evidence>